<dbReference type="OrthoDB" id="438427at2759"/>
<reference evidence="3" key="1">
    <citation type="submission" date="2021-02" db="EMBL/GenBank/DDBJ databases">
        <authorList>
            <person name="Dougan E. K."/>
            <person name="Rhodes N."/>
            <person name="Thang M."/>
            <person name="Chan C."/>
        </authorList>
    </citation>
    <scope>NUCLEOTIDE SEQUENCE</scope>
</reference>
<proteinExistence type="predicted"/>
<organism evidence="3 4">
    <name type="scientific">Symbiodinium natans</name>
    <dbReference type="NCBI Taxonomy" id="878477"/>
    <lineage>
        <taxon>Eukaryota</taxon>
        <taxon>Sar</taxon>
        <taxon>Alveolata</taxon>
        <taxon>Dinophyceae</taxon>
        <taxon>Suessiales</taxon>
        <taxon>Symbiodiniaceae</taxon>
        <taxon>Symbiodinium</taxon>
    </lineage>
</organism>
<feature type="compositionally biased region" description="Low complexity" evidence="1">
    <location>
        <begin position="210"/>
        <end position="228"/>
    </location>
</feature>
<evidence type="ECO:0008006" key="5">
    <source>
        <dbReference type="Google" id="ProtNLM"/>
    </source>
</evidence>
<protein>
    <recommendedName>
        <fullName evidence="5">J domain-containing protein</fullName>
    </recommendedName>
</protein>
<feature type="region of interest" description="Disordered" evidence="1">
    <location>
        <begin position="178"/>
        <end position="228"/>
    </location>
</feature>
<comment type="caution">
    <text evidence="3">The sequence shown here is derived from an EMBL/GenBank/DDBJ whole genome shotgun (WGS) entry which is preliminary data.</text>
</comment>
<accession>A0A812SRI1</accession>
<feature type="compositionally biased region" description="Basic and acidic residues" evidence="1">
    <location>
        <begin position="178"/>
        <end position="193"/>
    </location>
</feature>
<keyword evidence="2" id="KW-0732">Signal</keyword>
<gene>
    <name evidence="3" type="ORF">SNAT2548_LOCUS27516</name>
</gene>
<dbReference type="Gene3D" id="1.10.287.110">
    <property type="entry name" value="DnaJ domain"/>
    <property type="match status" value="1"/>
</dbReference>
<dbReference type="EMBL" id="CAJNDS010002475">
    <property type="protein sequence ID" value="CAE7490735.1"/>
    <property type="molecule type" value="Genomic_DNA"/>
</dbReference>
<dbReference type="Proteomes" id="UP000604046">
    <property type="component" value="Unassembled WGS sequence"/>
</dbReference>
<evidence type="ECO:0000256" key="1">
    <source>
        <dbReference type="SAM" id="MobiDB-lite"/>
    </source>
</evidence>
<evidence type="ECO:0000313" key="4">
    <source>
        <dbReference type="Proteomes" id="UP000604046"/>
    </source>
</evidence>
<dbReference type="SUPFAM" id="SSF46565">
    <property type="entry name" value="Chaperone J-domain"/>
    <property type="match status" value="1"/>
</dbReference>
<dbReference type="AlphaFoldDB" id="A0A812SRI1"/>
<dbReference type="InterPro" id="IPR036869">
    <property type="entry name" value="J_dom_sf"/>
</dbReference>
<sequence>MGALKLVPFLALHAHVAARDGGEPDEDPWFRCTAEAWFDRPSRGVHVPLWVRGRRAKRFLSGGPNVCMLLAEGVTGEERCEACRWFDISDPGALSKPGFGQVAANISADECADGTWSDEASAWLRRDELVHRQKYVGACLVAESDDDWTLQATYVAWAALAASCCYVLSPTFRRCRLRSADDSEEEPPRRREPPWMPPKQRRPFAEEPDSPSGSSPSPSRGLPPLDLSAPMPYGPTAASIILSIDKDLADKINAPEDERKRIMRKYLMRWHPDKNQEESKETTTAVIQHLYARKAWFLEGAARLEVVPLLP</sequence>
<evidence type="ECO:0000313" key="3">
    <source>
        <dbReference type="EMBL" id="CAE7490735.1"/>
    </source>
</evidence>
<evidence type="ECO:0000256" key="2">
    <source>
        <dbReference type="SAM" id="SignalP"/>
    </source>
</evidence>
<name>A0A812SRI1_9DINO</name>
<feature type="chain" id="PRO_5032994498" description="J domain-containing protein" evidence="2">
    <location>
        <begin position="19"/>
        <end position="311"/>
    </location>
</feature>
<feature type="signal peptide" evidence="2">
    <location>
        <begin position="1"/>
        <end position="18"/>
    </location>
</feature>
<keyword evidence="4" id="KW-1185">Reference proteome</keyword>